<dbReference type="Gene3D" id="3.10.50.30">
    <property type="entry name" value="Transcription elongation factor, GreA/GreB, C-terminal domain"/>
    <property type="match status" value="1"/>
</dbReference>
<proteinExistence type="predicted"/>
<evidence type="ECO:0000259" key="1">
    <source>
        <dbReference type="Pfam" id="PF01272"/>
    </source>
</evidence>
<organism evidence="2 3">
    <name type="scientific">Rhizobium giardinii</name>
    <dbReference type="NCBI Taxonomy" id="56731"/>
    <lineage>
        <taxon>Bacteria</taxon>
        <taxon>Pseudomonadati</taxon>
        <taxon>Pseudomonadota</taxon>
        <taxon>Alphaproteobacteria</taxon>
        <taxon>Hyphomicrobiales</taxon>
        <taxon>Rhizobiaceae</taxon>
        <taxon>Rhizobium/Agrobacterium group</taxon>
        <taxon>Rhizobium</taxon>
    </lineage>
</organism>
<comment type="caution">
    <text evidence="2">The sequence shown here is derived from an EMBL/GenBank/DDBJ whole genome shotgun (WGS) entry which is preliminary data.</text>
</comment>
<keyword evidence="3" id="KW-1185">Reference proteome</keyword>
<feature type="domain" description="Transcription elongation factor GreA/GreB C-terminal" evidence="1">
    <location>
        <begin position="84"/>
        <end position="154"/>
    </location>
</feature>
<name>A0A7W8X9D6_9HYPH</name>
<evidence type="ECO:0000313" key="3">
    <source>
        <dbReference type="Proteomes" id="UP000585507"/>
    </source>
</evidence>
<dbReference type="Pfam" id="PF01272">
    <property type="entry name" value="GreA_GreB"/>
    <property type="match status" value="1"/>
</dbReference>
<accession>A0A7W8X9D6</accession>
<dbReference type="GO" id="GO:0006354">
    <property type="term" value="P:DNA-templated transcription elongation"/>
    <property type="evidence" value="ECO:0007669"/>
    <property type="project" value="TreeGrafter"/>
</dbReference>
<gene>
    <name evidence="2" type="ORF">GGD55_003824</name>
</gene>
<dbReference type="InterPro" id="IPR001437">
    <property type="entry name" value="Tscrpt_elong_fac_GreA/B_C"/>
</dbReference>
<dbReference type="RefSeq" id="WP_018329324.1">
    <property type="nucleotide sequence ID" value="NZ_JACHBK010000008.1"/>
</dbReference>
<dbReference type="InterPro" id="IPR023459">
    <property type="entry name" value="Tscrpt_elong_fac_GreA/B_fam"/>
</dbReference>
<sequence>MSRAFTREVDDAPPPPILERAISSARNLVTPNGARQIEQAMETLDRQIEASGDSEALAALRRELRYWHARHARMEIVEPPEAPTIVTFGTHVTIKRGGEPKHLHIVGEDEADPAVGTIAWTSPLARALEGARPGDVVEFQAGGREEEILVLSVKGASQ</sequence>
<dbReference type="GO" id="GO:0032784">
    <property type="term" value="P:regulation of DNA-templated transcription elongation"/>
    <property type="evidence" value="ECO:0007669"/>
    <property type="project" value="InterPro"/>
</dbReference>
<dbReference type="PANTHER" id="PTHR30437">
    <property type="entry name" value="TRANSCRIPTION ELONGATION FACTOR GREA"/>
    <property type="match status" value="1"/>
</dbReference>
<protein>
    <submittedName>
        <fullName evidence="2">Transcription elongation GreA/GreB family factor</fullName>
    </submittedName>
</protein>
<dbReference type="GO" id="GO:0003677">
    <property type="term" value="F:DNA binding"/>
    <property type="evidence" value="ECO:0007669"/>
    <property type="project" value="InterPro"/>
</dbReference>
<dbReference type="GO" id="GO:0070063">
    <property type="term" value="F:RNA polymerase binding"/>
    <property type="evidence" value="ECO:0007669"/>
    <property type="project" value="InterPro"/>
</dbReference>
<dbReference type="PANTHER" id="PTHR30437:SF4">
    <property type="entry name" value="TRANSCRIPTION ELONGATION FACTOR GREA"/>
    <property type="match status" value="1"/>
</dbReference>
<dbReference type="Proteomes" id="UP000585507">
    <property type="component" value="Unassembled WGS sequence"/>
</dbReference>
<dbReference type="EMBL" id="JACHBK010000008">
    <property type="protein sequence ID" value="MBB5537109.1"/>
    <property type="molecule type" value="Genomic_DNA"/>
</dbReference>
<dbReference type="AlphaFoldDB" id="A0A7W8X9D6"/>
<dbReference type="SUPFAM" id="SSF54534">
    <property type="entry name" value="FKBP-like"/>
    <property type="match status" value="1"/>
</dbReference>
<dbReference type="InterPro" id="IPR036953">
    <property type="entry name" value="GreA/GreB_C_sf"/>
</dbReference>
<reference evidence="2 3" key="1">
    <citation type="submission" date="2020-08" db="EMBL/GenBank/DDBJ databases">
        <title>Genomic Encyclopedia of Type Strains, Phase IV (KMG-V): Genome sequencing to study the core and pangenomes of soil and plant-associated prokaryotes.</title>
        <authorList>
            <person name="Whitman W."/>
        </authorList>
    </citation>
    <scope>NUCLEOTIDE SEQUENCE [LARGE SCALE GENOMIC DNA]</scope>
    <source>
        <strain evidence="2 3">SEMIA 4084</strain>
    </source>
</reference>
<evidence type="ECO:0000313" key="2">
    <source>
        <dbReference type="EMBL" id="MBB5537109.1"/>
    </source>
</evidence>